<evidence type="ECO:0000313" key="2">
    <source>
        <dbReference type="Proteomes" id="UP000830395"/>
    </source>
</evidence>
<dbReference type="EMBL" id="CM040980">
    <property type="protein sequence ID" value="MCJ8732981.1"/>
    <property type="molecule type" value="Genomic_DNA"/>
</dbReference>
<keyword evidence="2" id="KW-1185">Reference proteome</keyword>
<protein>
    <submittedName>
        <fullName evidence="1">Uncharacterized protein</fullName>
    </submittedName>
</protein>
<reference evidence="1" key="1">
    <citation type="submission" date="2020-02" db="EMBL/GenBank/DDBJ databases">
        <title>Genome sequencing of the panga catfish, Pangasius djambal.</title>
        <authorList>
            <person name="Wen M."/>
            <person name="Zahm M."/>
            <person name="Roques C."/>
            <person name="Cabau C."/>
            <person name="Klopp C."/>
            <person name="Donnadieu C."/>
            <person name="Jouanno E."/>
            <person name="Avarre J.-C."/>
            <person name="Campet M."/>
            <person name="Ha T."/>
            <person name="Dugue R."/>
            <person name="Lampietro C."/>
            <person name="Louis A."/>
            <person name="Herpin A."/>
            <person name="Echchiki A."/>
            <person name="Berthelot C."/>
            <person name="Parey E."/>
            <person name="Roest-Crollius H."/>
            <person name="Braasch I."/>
            <person name="Postlethwait J.H."/>
            <person name="Bobe J."/>
            <person name="Montfort J."/>
            <person name="Bouchez O."/>
            <person name="Begum T."/>
            <person name="Schartl M."/>
            <person name="Gustiano R."/>
            <person name="Guiguen Y."/>
        </authorList>
    </citation>
    <scope>NUCLEOTIDE SEQUENCE</scope>
    <source>
        <strain evidence="1">Pdj_M5554</strain>
    </source>
</reference>
<accession>A0ACC5YBB2</accession>
<gene>
    <name evidence="1" type="ORF">PDJAM_G00217860</name>
</gene>
<organism evidence="1 2">
    <name type="scientific">Pangasius djambal</name>
    <dbReference type="NCBI Taxonomy" id="1691987"/>
    <lineage>
        <taxon>Eukaryota</taxon>
        <taxon>Metazoa</taxon>
        <taxon>Chordata</taxon>
        <taxon>Craniata</taxon>
        <taxon>Vertebrata</taxon>
        <taxon>Euteleostomi</taxon>
        <taxon>Actinopterygii</taxon>
        <taxon>Neopterygii</taxon>
        <taxon>Teleostei</taxon>
        <taxon>Ostariophysi</taxon>
        <taxon>Siluriformes</taxon>
        <taxon>Pangasiidae</taxon>
        <taxon>Pangasius</taxon>
    </lineage>
</organism>
<evidence type="ECO:0000313" key="1">
    <source>
        <dbReference type="EMBL" id="MCJ8732981.1"/>
    </source>
</evidence>
<dbReference type="Proteomes" id="UP000830395">
    <property type="component" value="Chromosome 6"/>
</dbReference>
<sequence length="319" mass="34489">MDLRGNDPGASGVKLLTDLLQDSDYKLTTLRLLKSPEAEEACEYLTKVLDANPLLQRELDLSGKIKGDSGVKQLSALLKDSHCRAEKLNLSACSITEEGYAALAEALKSSHLIELDLRGNDPGASGVKQLTDLLQDSNCKLEKLRLLKSPAAQEGYDLLDKVLGENPLLQRELNLGEKIKGDSQVKQLSALLKDSHCRPEILKVNNSQMKNEGCAALASALCSNPSHLRELELSGNTLGGSGMKELCAVLKNQHFKLLKLGLCKCSLTEEDCAAVVSALRTNPSHLKELDLSDNTIGSTGMKELSALLQNSNCTLEILK</sequence>
<name>A0ACC5YBB2_9TELE</name>
<proteinExistence type="predicted"/>
<comment type="caution">
    <text evidence="1">The sequence shown here is derived from an EMBL/GenBank/DDBJ whole genome shotgun (WGS) entry which is preliminary data.</text>
</comment>